<name>A0ACB9IUK9_9ASTR</name>
<accession>A0ACB9IUK9</accession>
<evidence type="ECO:0000313" key="1">
    <source>
        <dbReference type="EMBL" id="KAI3811070.1"/>
    </source>
</evidence>
<sequence length="92" mass="10619">MLISTKSSLGIVPPAYFKNYPENGFEAYPNNRRWRNNYSNTRRLSIGNTYRAQREDSVRRTGELFLSLISITKSLKNNLLLSKFEAIADNCL</sequence>
<dbReference type="EMBL" id="CM042024">
    <property type="protein sequence ID" value="KAI3811070.1"/>
    <property type="molecule type" value="Genomic_DNA"/>
</dbReference>
<gene>
    <name evidence="1" type="ORF">L1987_20786</name>
</gene>
<comment type="caution">
    <text evidence="1">The sequence shown here is derived from an EMBL/GenBank/DDBJ whole genome shotgun (WGS) entry which is preliminary data.</text>
</comment>
<protein>
    <submittedName>
        <fullName evidence="1">Uncharacterized protein</fullName>
    </submittedName>
</protein>
<reference evidence="1 2" key="2">
    <citation type="journal article" date="2022" name="Mol. Ecol. Resour.">
        <title>The genomes of chicory, endive, great burdock and yacon provide insights into Asteraceae paleo-polyploidization history and plant inulin production.</title>
        <authorList>
            <person name="Fan W."/>
            <person name="Wang S."/>
            <person name="Wang H."/>
            <person name="Wang A."/>
            <person name="Jiang F."/>
            <person name="Liu H."/>
            <person name="Zhao H."/>
            <person name="Xu D."/>
            <person name="Zhang Y."/>
        </authorList>
    </citation>
    <scope>NUCLEOTIDE SEQUENCE [LARGE SCALE GENOMIC DNA]</scope>
    <source>
        <strain evidence="2">cv. Yunnan</strain>
        <tissue evidence="1">Leaves</tissue>
    </source>
</reference>
<reference evidence="2" key="1">
    <citation type="journal article" date="2022" name="Mol. Ecol. Resour.">
        <title>The genomes of chicory, endive, great burdock and yacon provide insights into Asteraceae palaeo-polyploidization history and plant inulin production.</title>
        <authorList>
            <person name="Fan W."/>
            <person name="Wang S."/>
            <person name="Wang H."/>
            <person name="Wang A."/>
            <person name="Jiang F."/>
            <person name="Liu H."/>
            <person name="Zhao H."/>
            <person name="Xu D."/>
            <person name="Zhang Y."/>
        </authorList>
    </citation>
    <scope>NUCLEOTIDE SEQUENCE [LARGE SCALE GENOMIC DNA]</scope>
    <source>
        <strain evidence="2">cv. Yunnan</strain>
    </source>
</reference>
<proteinExistence type="predicted"/>
<dbReference type="Proteomes" id="UP001056120">
    <property type="component" value="Linkage Group LG07"/>
</dbReference>
<organism evidence="1 2">
    <name type="scientific">Smallanthus sonchifolius</name>
    <dbReference type="NCBI Taxonomy" id="185202"/>
    <lineage>
        <taxon>Eukaryota</taxon>
        <taxon>Viridiplantae</taxon>
        <taxon>Streptophyta</taxon>
        <taxon>Embryophyta</taxon>
        <taxon>Tracheophyta</taxon>
        <taxon>Spermatophyta</taxon>
        <taxon>Magnoliopsida</taxon>
        <taxon>eudicotyledons</taxon>
        <taxon>Gunneridae</taxon>
        <taxon>Pentapetalae</taxon>
        <taxon>asterids</taxon>
        <taxon>campanulids</taxon>
        <taxon>Asterales</taxon>
        <taxon>Asteraceae</taxon>
        <taxon>Asteroideae</taxon>
        <taxon>Heliantheae alliance</taxon>
        <taxon>Millerieae</taxon>
        <taxon>Smallanthus</taxon>
    </lineage>
</organism>
<keyword evidence="2" id="KW-1185">Reference proteome</keyword>
<evidence type="ECO:0000313" key="2">
    <source>
        <dbReference type="Proteomes" id="UP001056120"/>
    </source>
</evidence>